<reference evidence="3" key="1">
    <citation type="journal article" date="2021" name="J Fungi (Basel)">
        <title>Virulence traits and population genomics of the black yeast Aureobasidium melanogenum.</title>
        <authorList>
            <person name="Cernosa A."/>
            <person name="Sun X."/>
            <person name="Gostincar C."/>
            <person name="Fang C."/>
            <person name="Gunde-Cimerman N."/>
            <person name="Song Z."/>
        </authorList>
    </citation>
    <scope>NUCLEOTIDE SEQUENCE</scope>
    <source>
        <strain evidence="3">EXF-8016</strain>
    </source>
</reference>
<evidence type="ECO:0000256" key="2">
    <source>
        <dbReference type="SAM" id="Phobius"/>
    </source>
</evidence>
<keyword evidence="2" id="KW-0472">Membrane</keyword>
<dbReference type="AlphaFoldDB" id="A0A9P8GBS8"/>
<dbReference type="EMBL" id="JAHFYH010000060">
    <property type="protein sequence ID" value="KAH0216833.1"/>
    <property type="molecule type" value="Genomic_DNA"/>
</dbReference>
<evidence type="ECO:0000313" key="4">
    <source>
        <dbReference type="Proteomes" id="UP000767238"/>
    </source>
</evidence>
<feature type="region of interest" description="Disordered" evidence="1">
    <location>
        <begin position="1"/>
        <end position="24"/>
    </location>
</feature>
<gene>
    <name evidence="3" type="ORF">KCV03_g7317</name>
</gene>
<keyword evidence="2" id="KW-1133">Transmembrane helix</keyword>
<feature type="non-terminal residue" evidence="3">
    <location>
        <position position="1"/>
    </location>
</feature>
<feature type="compositionally biased region" description="Polar residues" evidence="1">
    <location>
        <begin position="1"/>
        <end position="20"/>
    </location>
</feature>
<evidence type="ECO:0000256" key="1">
    <source>
        <dbReference type="SAM" id="MobiDB-lite"/>
    </source>
</evidence>
<protein>
    <submittedName>
        <fullName evidence="3">Uncharacterized protein</fullName>
    </submittedName>
</protein>
<name>A0A9P8GBS8_AURME</name>
<feature type="transmembrane region" description="Helical" evidence="2">
    <location>
        <begin position="91"/>
        <end position="111"/>
    </location>
</feature>
<proteinExistence type="predicted"/>
<keyword evidence="2" id="KW-0812">Transmembrane</keyword>
<evidence type="ECO:0000313" key="3">
    <source>
        <dbReference type="EMBL" id="KAH0216833.1"/>
    </source>
</evidence>
<dbReference type="Proteomes" id="UP000767238">
    <property type="component" value="Unassembled WGS sequence"/>
</dbReference>
<sequence length="297" mass="31532">MASTEKLNQHRFSQQQPQHNEPQRLSGVYQYHNAPEVLPEHGLEYDDNVYPVSDKYPVTSMDDYPASFRAQQYRDNNRPPRIIFGMKMRSFLLVAFVFVLIVVGAVVGGTVGRSTSHATGTEALASESSPSSTTSQSLGGVRTIAASGPTATSLKSATSSTASTTALSTPTFVPLSACPTANNTLYTSSVSNNSSLIPSSDNTTAPVELTYTRYCNADTPADFKPLTSGFVYTFDDCIELCATYNTYASGPTSCNVAVYDVQQARPINCVVGSAQNASVESSGVDGGLAVALLKPST</sequence>
<accession>A0A9P8GBS8</accession>
<organism evidence="3 4">
    <name type="scientific">Aureobasidium melanogenum</name>
    <name type="common">Aureobasidium pullulans var. melanogenum</name>
    <dbReference type="NCBI Taxonomy" id="46634"/>
    <lineage>
        <taxon>Eukaryota</taxon>
        <taxon>Fungi</taxon>
        <taxon>Dikarya</taxon>
        <taxon>Ascomycota</taxon>
        <taxon>Pezizomycotina</taxon>
        <taxon>Dothideomycetes</taxon>
        <taxon>Dothideomycetidae</taxon>
        <taxon>Dothideales</taxon>
        <taxon>Saccotheciaceae</taxon>
        <taxon>Aureobasidium</taxon>
    </lineage>
</organism>
<dbReference type="OrthoDB" id="5358884at2759"/>
<reference evidence="3" key="2">
    <citation type="submission" date="2021-08" db="EMBL/GenBank/DDBJ databases">
        <authorList>
            <person name="Gostincar C."/>
            <person name="Sun X."/>
            <person name="Song Z."/>
            <person name="Gunde-Cimerman N."/>
        </authorList>
    </citation>
    <scope>NUCLEOTIDE SEQUENCE</scope>
    <source>
        <strain evidence="3">EXF-8016</strain>
    </source>
</reference>
<comment type="caution">
    <text evidence="3">The sequence shown here is derived from an EMBL/GenBank/DDBJ whole genome shotgun (WGS) entry which is preliminary data.</text>
</comment>